<sequence>MLWGPRGGKDCHFLVEEGWVSRLSELGEFLPPPPERTCLREEEDLMRGRTVSPESPLARRIRWRRVSLCARMRVFWQRM</sequence>
<evidence type="ECO:0000313" key="1">
    <source>
        <dbReference type="EMBL" id="KAH7994006.1"/>
    </source>
</evidence>
<keyword evidence="2" id="KW-1185">Reference proteome</keyword>
<protein>
    <submittedName>
        <fullName evidence="1">Uncharacterized protein</fullName>
    </submittedName>
</protein>
<organism evidence="1 2">
    <name type="scientific">Sphaerodactylus townsendi</name>
    <dbReference type="NCBI Taxonomy" id="933632"/>
    <lineage>
        <taxon>Eukaryota</taxon>
        <taxon>Metazoa</taxon>
        <taxon>Chordata</taxon>
        <taxon>Craniata</taxon>
        <taxon>Vertebrata</taxon>
        <taxon>Euteleostomi</taxon>
        <taxon>Lepidosauria</taxon>
        <taxon>Squamata</taxon>
        <taxon>Bifurcata</taxon>
        <taxon>Gekkota</taxon>
        <taxon>Sphaerodactylidae</taxon>
        <taxon>Sphaerodactylus</taxon>
    </lineage>
</organism>
<gene>
    <name evidence="1" type="ORF">K3G42_032950</name>
</gene>
<proteinExistence type="predicted"/>
<comment type="caution">
    <text evidence="1">The sequence shown here is derived from an EMBL/GenBank/DDBJ whole genome shotgun (WGS) entry which is preliminary data.</text>
</comment>
<accession>A0ACB8EMS4</accession>
<dbReference type="Proteomes" id="UP000827872">
    <property type="component" value="Linkage Group LG03"/>
</dbReference>
<evidence type="ECO:0000313" key="2">
    <source>
        <dbReference type="Proteomes" id="UP000827872"/>
    </source>
</evidence>
<name>A0ACB8EMS4_9SAUR</name>
<dbReference type="EMBL" id="CM037616">
    <property type="protein sequence ID" value="KAH7994006.1"/>
    <property type="molecule type" value="Genomic_DNA"/>
</dbReference>
<reference evidence="1" key="1">
    <citation type="submission" date="2021-08" db="EMBL/GenBank/DDBJ databases">
        <title>The first chromosome-level gecko genome reveals the dynamic sex chromosomes of Neotropical dwarf geckos (Sphaerodactylidae: Sphaerodactylus).</title>
        <authorList>
            <person name="Pinto B.J."/>
            <person name="Keating S.E."/>
            <person name="Gamble T."/>
        </authorList>
    </citation>
    <scope>NUCLEOTIDE SEQUENCE</scope>
    <source>
        <strain evidence="1">TG3544</strain>
    </source>
</reference>